<feature type="active site" description="Proton donor" evidence="15">
    <location>
        <position position="24"/>
    </location>
</feature>
<feature type="domain" description="FPG-type" evidence="16">
    <location>
        <begin position="262"/>
        <end position="296"/>
    </location>
</feature>
<dbReference type="GO" id="GO:0140078">
    <property type="term" value="F:class I DNA-(apurinic or apyrimidinic site) endonuclease activity"/>
    <property type="evidence" value="ECO:0007669"/>
    <property type="project" value="UniProtKB-EC"/>
</dbReference>
<keyword evidence="7 15" id="KW-0378">Hydrolase</keyword>
<dbReference type="GO" id="GO:0008270">
    <property type="term" value="F:zinc ion binding"/>
    <property type="evidence" value="ECO:0007669"/>
    <property type="project" value="UniProtKB-UniRule"/>
</dbReference>
<evidence type="ECO:0000256" key="11">
    <source>
        <dbReference type="ARBA" id="ARBA00023239"/>
    </source>
</evidence>
<evidence type="ECO:0000256" key="3">
    <source>
        <dbReference type="ARBA" id="ARBA00011245"/>
    </source>
</evidence>
<evidence type="ECO:0000256" key="13">
    <source>
        <dbReference type="ARBA" id="ARBA00023295"/>
    </source>
</evidence>
<evidence type="ECO:0000313" key="19">
    <source>
        <dbReference type="Proteomes" id="UP000002564"/>
    </source>
</evidence>
<dbReference type="Pfam" id="PF01149">
    <property type="entry name" value="Fapy_DNA_glyco"/>
    <property type="match status" value="1"/>
</dbReference>
<dbReference type="InterPro" id="IPR000214">
    <property type="entry name" value="Znf_DNA_glyclase/AP_lyase"/>
</dbReference>
<sequence length="296" mass="33268">MRIKGRPSFRRHLSEEMSGGVMPELPEVETTLRGIAPHIEGKTVEAVILRQLKLRWQINPDLGEILSGRQVLSCGRRAKYLIVRFQTGILLIHLGMSGSLRIFTPSDGRIGRPDRHDHVDIVFSDGTVMRYRDPRKFGAILWYEGIEERHPLLEKLGPEPLSEAFCTDYLYAGLKAQKRAVKLALMDNTVVVGVGNIYANESLFRAGISPHRPANRLKKKECAVLVETVKAVLQRAIETGGSTLRDFVDSDGKSGYFQQEYTVYGRHNQPCLRCGGLVVKETLGQRGTFYCTNCQK</sequence>
<dbReference type="InterPro" id="IPR015887">
    <property type="entry name" value="DNA_glyclase_Znf_dom_DNA_BS"/>
</dbReference>
<dbReference type="InterPro" id="IPR020629">
    <property type="entry name" value="FPG_Glyclase"/>
</dbReference>
<dbReference type="InterPro" id="IPR010979">
    <property type="entry name" value="Ribosomal_uS13-like_H2TH"/>
</dbReference>
<comment type="subunit">
    <text evidence="3 15">Monomer.</text>
</comment>
<keyword evidence="11 15" id="KW-0456">Lyase</keyword>
<dbReference type="PROSITE" id="PS01242">
    <property type="entry name" value="ZF_FPG_1"/>
    <property type="match status" value="1"/>
</dbReference>
<dbReference type="Pfam" id="PF06831">
    <property type="entry name" value="H2TH"/>
    <property type="match status" value="1"/>
</dbReference>
<gene>
    <name evidence="15" type="primary">mutM</name>
    <name evidence="15" type="synonym">fpg</name>
    <name evidence="18" type="ordered locus">NGK_1306</name>
</gene>
<dbReference type="InterPro" id="IPR035937">
    <property type="entry name" value="FPG_N"/>
</dbReference>
<keyword evidence="4 15" id="KW-0479">Metal-binding</keyword>
<dbReference type="SMART" id="SM00898">
    <property type="entry name" value="Fapy_DNA_glyco"/>
    <property type="match status" value="1"/>
</dbReference>
<evidence type="ECO:0000256" key="15">
    <source>
        <dbReference type="HAMAP-Rule" id="MF_00103"/>
    </source>
</evidence>
<organism evidence="18 19">
    <name type="scientific">Neisseria gonorrhoeae (strain NCCP11945)</name>
    <dbReference type="NCBI Taxonomy" id="521006"/>
    <lineage>
        <taxon>Bacteria</taxon>
        <taxon>Pseudomonadati</taxon>
        <taxon>Pseudomonadota</taxon>
        <taxon>Betaproteobacteria</taxon>
        <taxon>Neisseriales</taxon>
        <taxon>Neisseriaceae</taxon>
        <taxon>Neisseria</taxon>
    </lineage>
</organism>
<dbReference type="PROSITE" id="PS51068">
    <property type="entry name" value="FPG_CAT"/>
    <property type="match status" value="1"/>
</dbReference>
<dbReference type="NCBIfam" id="NF002211">
    <property type="entry name" value="PRK01103.1"/>
    <property type="match status" value="1"/>
</dbReference>
<dbReference type="SUPFAM" id="SSF57716">
    <property type="entry name" value="Glucocorticoid receptor-like (DNA-binding domain)"/>
    <property type="match status" value="1"/>
</dbReference>
<evidence type="ECO:0000256" key="9">
    <source>
        <dbReference type="ARBA" id="ARBA00023125"/>
    </source>
</evidence>
<dbReference type="Gene3D" id="3.20.190.10">
    <property type="entry name" value="MutM-like, N-terminal"/>
    <property type="match status" value="1"/>
</dbReference>
<dbReference type="InterPro" id="IPR012319">
    <property type="entry name" value="FPG_cat"/>
</dbReference>
<feature type="active site" description="Proton donor; for beta-elimination activity" evidence="15">
    <location>
        <position position="79"/>
    </location>
</feature>
<dbReference type="GO" id="GO:0003684">
    <property type="term" value="F:damaged DNA binding"/>
    <property type="evidence" value="ECO:0007669"/>
    <property type="project" value="InterPro"/>
</dbReference>
<dbReference type="InterPro" id="IPR010663">
    <property type="entry name" value="Znf_FPG/IleRS"/>
</dbReference>
<accession>B4RME6</accession>
<feature type="binding site" evidence="15">
    <location>
        <position position="116"/>
    </location>
    <ligand>
        <name>DNA</name>
        <dbReference type="ChEBI" id="CHEBI:16991"/>
    </ligand>
</feature>
<evidence type="ECO:0000256" key="8">
    <source>
        <dbReference type="ARBA" id="ARBA00022833"/>
    </source>
</evidence>
<evidence type="ECO:0000256" key="5">
    <source>
        <dbReference type="ARBA" id="ARBA00022763"/>
    </source>
</evidence>
<evidence type="ECO:0000256" key="1">
    <source>
        <dbReference type="ARBA" id="ARBA00001668"/>
    </source>
</evidence>
<evidence type="ECO:0000313" key="18">
    <source>
        <dbReference type="EMBL" id="ACF29981.1"/>
    </source>
</evidence>
<dbReference type="SUPFAM" id="SSF81624">
    <property type="entry name" value="N-terminal domain of MutM-like DNA repair proteins"/>
    <property type="match status" value="1"/>
</dbReference>
<feature type="active site" description="Schiff-base intermediate with DNA" evidence="15">
    <location>
        <position position="23"/>
    </location>
</feature>
<dbReference type="NCBIfam" id="TIGR00577">
    <property type="entry name" value="fpg"/>
    <property type="match status" value="1"/>
</dbReference>
<feature type="domain" description="Formamidopyrimidine-DNA glycosylase catalytic" evidence="17">
    <location>
        <begin position="23"/>
        <end position="138"/>
    </location>
</feature>
<dbReference type="SMART" id="SM01232">
    <property type="entry name" value="H2TH"/>
    <property type="match status" value="1"/>
</dbReference>
<comment type="cofactor">
    <cofactor evidence="15">
        <name>Zn(2+)</name>
        <dbReference type="ChEBI" id="CHEBI:29105"/>
    </cofactor>
    <text evidence="15">Binds 1 zinc ion per subunit.</text>
</comment>
<keyword evidence="6 15" id="KW-0863">Zinc-finger</keyword>
<proteinExistence type="inferred from homology"/>
<dbReference type="FunFam" id="1.10.8.50:FF:000003">
    <property type="entry name" value="Formamidopyrimidine-DNA glycosylase"/>
    <property type="match status" value="1"/>
</dbReference>
<evidence type="ECO:0000256" key="14">
    <source>
        <dbReference type="ARBA" id="ARBA00044632"/>
    </source>
</evidence>
<dbReference type="EC" id="4.2.99.18" evidence="15"/>
<evidence type="ECO:0000259" key="17">
    <source>
        <dbReference type="PROSITE" id="PS51068"/>
    </source>
</evidence>
<dbReference type="KEGG" id="ngk:NGK_1306"/>
<evidence type="ECO:0000256" key="6">
    <source>
        <dbReference type="ARBA" id="ARBA00022771"/>
    </source>
</evidence>
<keyword evidence="5 15" id="KW-0227">DNA damage</keyword>
<dbReference type="CDD" id="cd08966">
    <property type="entry name" value="EcFpg-like_N"/>
    <property type="match status" value="1"/>
</dbReference>
<dbReference type="PANTHER" id="PTHR22993">
    <property type="entry name" value="FORMAMIDOPYRIMIDINE-DNA GLYCOSYLASE"/>
    <property type="match status" value="1"/>
</dbReference>
<comment type="catalytic activity">
    <reaction evidence="1 15">
        <text>Hydrolysis of DNA containing ring-opened 7-methylguanine residues, releasing 2,6-diamino-4-hydroxy-5-(N-methyl)formamidopyrimidine.</text>
        <dbReference type="EC" id="3.2.2.23"/>
    </reaction>
</comment>
<evidence type="ECO:0000256" key="12">
    <source>
        <dbReference type="ARBA" id="ARBA00023268"/>
    </source>
</evidence>
<name>B4RME6_NEIG2</name>
<protein>
    <recommendedName>
        <fullName evidence="15">Formamidopyrimidine-DNA glycosylase</fullName>
        <shortName evidence="15">Fapy-DNA glycosylase</shortName>
        <ecNumber evidence="15">3.2.2.23</ecNumber>
    </recommendedName>
    <alternativeName>
        <fullName evidence="15">DNA-(apurinic or apyrimidinic site) lyase MutM</fullName>
        <shortName evidence="15">AP lyase MutM</shortName>
        <ecNumber evidence="15">4.2.99.18</ecNumber>
    </alternativeName>
</protein>
<dbReference type="GO" id="GO:0034039">
    <property type="term" value="F:8-oxo-7,8-dihydroguanine DNA N-glycosylase activity"/>
    <property type="evidence" value="ECO:0007669"/>
    <property type="project" value="TreeGrafter"/>
</dbReference>
<comment type="function">
    <text evidence="15">Involved in base excision repair of DNA damaged by oxidation or by mutagenic agents. Acts as DNA glycosylase that recognizes and removes damaged bases. Has a preference for oxidized purines, such as 7,8-dihydro-8-oxoguanine (8-oxoG). Has AP (apurinic/apyrimidinic) lyase activity and introduces nicks in the DNA strand. Cleaves the DNA backbone by beta-delta elimination to generate a single-strand break at the site of the removed base with both 3'- and 5'-phosphates.</text>
</comment>
<keyword evidence="10 15" id="KW-0234">DNA repair</keyword>
<comment type="similarity">
    <text evidence="2 15">Belongs to the FPG family.</text>
</comment>
<dbReference type="EC" id="3.2.2.23" evidence="15"/>
<dbReference type="Pfam" id="PF06827">
    <property type="entry name" value="zf-FPG_IleRS"/>
    <property type="match status" value="1"/>
</dbReference>
<dbReference type="Proteomes" id="UP000002564">
    <property type="component" value="Chromosome"/>
</dbReference>
<comment type="catalytic activity">
    <reaction evidence="14 15">
        <text>2'-deoxyribonucleotide-(2'-deoxyribose 5'-phosphate)-2'-deoxyribonucleotide-DNA = a 3'-end 2'-deoxyribonucleotide-(2,3-dehydro-2,3-deoxyribose 5'-phosphate)-DNA + a 5'-end 5'-phospho-2'-deoxyribonucleoside-DNA + H(+)</text>
        <dbReference type="Rhea" id="RHEA:66592"/>
        <dbReference type="Rhea" id="RHEA-COMP:13180"/>
        <dbReference type="Rhea" id="RHEA-COMP:16897"/>
        <dbReference type="Rhea" id="RHEA-COMP:17067"/>
        <dbReference type="ChEBI" id="CHEBI:15378"/>
        <dbReference type="ChEBI" id="CHEBI:136412"/>
        <dbReference type="ChEBI" id="CHEBI:157695"/>
        <dbReference type="ChEBI" id="CHEBI:167181"/>
        <dbReference type="EC" id="4.2.99.18"/>
    </reaction>
</comment>
<keyword evidence="9 15" id="KW-0238">DNA-binding</keyword>
<evidence type="ECO:0000256" key="2">
    <source>
        <dbReference type="ARBA" id="ARBA00009409"/>
    </source>
</evidence>
<dbReference type="FunFam" id="3.20.190.10:FF:000001">
    <property type="entry name" value="Formamidopyrimidine-DNA glycosylase"/>
    <property type="match status" value="1"/>
</dbReference>
<feature type="binding site" evidence="15">
    <location>
        <position position="135"/>
    </location>
    <ligand>
        <name>DNA</name>
        <dbReference type="ChEBI" id="CHEBI:16991"/>
    </ligand>
</feature>
<keyword evidence="13 15" id="KW-0326">Glycosidase</keyword>
<evidence type="ECO:0000256" key="10">
    <source>
        <dbReference type="ARBA" id="ARBA00023204"/>
    </source>
</evidence>
<dbReference type="PANTHER" id="PTHR22993:SF9">
    <property type="entry name" value="FORMAMIDOPYRIMIDINE-DNA GLYCOSYLASE"/>
    <property type="match status" value="1"/>
</dbReference>
<comment type="caution">
    <text evidence="15">Lacks conserved residue(s) required for the propagation of feature annotation.</text>
</comment>
<dbReference type="GO" id="GO:0006284">
    <property type="term" value="P:base-excision repair"/>
    <property type="evidence" value="ECO:0007669"/>
    <property type="project" value="InterPro"/>
</dbReference>
<dbReference type="HOGENOM" id="CLU_038423_1_1_4"/>
<keyword evidence="8 15" id="KW-0862">Zinc</keyword>
<evidence type="ECO:0000256" key="4">
    <source>
        <dbReference type="ARBA" id="ARBA00022723"/>
    </source>
</evidence>
<dbReference type="EMBL" id="CP001050">
    <property type="protein sequence ID" value="ACF29981.1"/>
    <property type="molecule type" value="Genomic_DNA"/>
</dbReference>
<dbReference type="InterPro" id="IPR015886">
    <property type="entry name" value="H2TH_FPG"/>
</dbReference>
<evidence type="ECO:0000256" key="7">
    <source>
        <dbReference type="ARBA" id="ARBA00022801"/>
    </source>
</evidence>
<dbReference type="Gene3D" id="1.10.8.50">
    <property type="match status" value="1"/>
</dbReference>
<feature type="active site" description="Proton donor; for delta-elimination activity" evidence="15">
    <location>
        <position position="286"/>
    </location>
</feature>
<dbReference type="HAMAP" id="MF_00103">
    <property type="entry name" value="Fapy_DNA_glycosyl"/>
    <property type="match status" value="1"/>
</dbReference>
<dbReference type="SUPFAM" id="SSF46946">
    <property type="entry name" value="S13-like H2TH domain"/>
    <property type="match status" value="1"/>
</dbReference>
<keyword evidence="12 15" id="KW-0511">Multifunctional enzyme</keyword>
<dbReference type="AlphaFoldDB" id="B4RME6"/>
<dbReference type="PROSITE" id="PS51066">
    <property type="entry name" value="ZF_FPG_2"/>
    <property type="match status" value="1"/>
</dbReference>
<reference evidence="18 19" key="1">
    <citation type="journal article" date="2008" name="J. Bacteriol.">
        <title>Complete genome sequence of Neisseria gonorrhoeae NCCP11945.</title>
        <authorList>
            <person name="Chung G.T."/>
            <person name="Yoo J.S."/>
            <person name="Oh H.B."/>
            <person name="Lee Y.S."/>
            <person name="Cha S.H."/>
            <person name="Kim S.J."/>
            <person name="Yoo C.K."/>
        </authorList>
    </citation>
    <scope>NUCLEOTIDE SEQUENCE [LARGE SCALE GENOMIC DNA]</scope>
    <source>
        <strain evidence="18 19">NCCP11945</strain>
    </source>
</reference>
<evidence type="ECO:0000259" key="16">
    <source>
        <dbReference type="PROSITE" id="PS51066"/>
    </source>
</evidence>